<keyword evidence="3" id="KW-1185">Reference proteome</keyword>
<keyword evidence="1" id="KW-0812">Transmembrane</keyword>
<reference evidence="2 3" key="2">
    <citation type="submission" date="2020-03" db="EMBL/GenBank/DDBJ databases">
        <authorList>
            <person name="Ichikawa N."/>
            <person name="Kimura A."/>
            <person name="Kitahashi Y."/>
            <person name="Uohara A."/>
        </authorList>
    </citation>
    <scope>NUCLEOTIDE SEQUENCE [LARGE SCALE GENOMIC DNA]</scope>
    <source>
        <strain evidence="2 3">NBRC 108638</strain>
    </source>
</reference>
<proteinExistence type="predicted"/>
<reference evidence="2 3" key="1">
    <citation type="submission" date="2020-03" db="EMBL/GenBank/DDBJ databases">
        <title>Whole genome shotgun sequence of Phytohabitans rumicis NBRC 108638.</title>
        <authorList>
            <person name="Komaki H."/>
            <person name="Tamura T."/>
        </authorList>
    </citation>
    <scope>NUCLEOTIDE SEQUENCE [LARGE SCALE GENOMIC DNA]</scope>
    <source>
        <strain evidence="2 3">NBRC 108638</strain>
    </source>
</reference>
<keyword evidence="1" id="KW-0472">Membrane</keyword>
<evidence type="ECO:0000313" key="2">
    <source>
        <dbReference type="EMBL" id="GFJ91313.1"/>
    </source>
</evidence>
<sequence>MLVSYRQHATKPAAALWAITGVLLLYSLGITVVLLTLAAVVVGFGAWQLVRRHHPRPVRRTQINVRRQPNVANR</sequence>
<name>A0A6V8L1Z9_9ACTN</name>
<keyword evidence="1" id="KW-1133">Transmembrane helix</keyword>
<dbReference type="Proteomes" id="UP000482960">
    <property type="component" value="Unassembled WGS sequence"/>
</dbReference>
<dbReference type="EMBL" id="BLPG01000001">
    <property type="protein sequence ID" value="GFJ91313.1"/>
    <property type="molecule type" value="Genomic_DNA"/>
</dbReference>
<evidence type="ECO:0000313" key="3">
    <source>
        <dbReference type="Proteomes" id="UP000482960"/>
    </source>
</evidence>
<protein>
    <submittedName>
        <fullName evidence="2">Uncharacterized protein</fullName>
    </submittedName>
</protein>
<feature type="transmembrane region" description="Helical" evidence="1">
    <location>
        <begin position="23"/>
        <end position="50"/>
    </location>
</feature>
<organism evidence="2 3">
    <name type="scientific">Phytohabitans rumicis</name>
    <dbReference type="NCBI Taxonomy" id="1076125"/>
    <lineage>
        <taxon>Bacteria</taxon>
        <taxon>Bacillati</taxon>
        <taxon>Actinomycetota</taxon>
        <taxon>Actinomycetes</taxon>
        <taxon>Micromonosporales</taxon>
        <taxon>Micromonosporaceae</taxon>
    </lineage>
</organism>
<gene>
    <name evidence="2" type="ORF">Prum_049550</name>
</gene>
<evidence type="ECO:0000256" key="1">
    <source>
        <dbReference type="SAM" id="Phobius"/>
    </source>
</evidence>
<dbReference type="AlphaFoldDB" id="A0A6V8L1Z9"/>
<comment type="caution">
    <text evidence="2">The sequence shown here is derived from an EMBL/GenBank/DDBJ whole genome shotgun (WGS) entry which is preliminary data.</text>
</comment>
<accession>A0A6V8L1Z9</accession>